<organism evidence="8 9">
    <name type="scientific">Ceratopteris richardii</name>
    <name type="common">Triangle waterfern</name>
    <dbReference type="NCBI Taxonomy" id="49495"/>
    <lineage>
        <taxon>Eukaryota</taxon>
        <taxon>Viridiplantae</taxon>
        <taxon>Streptophyta</taxon>
        <taxon>Embryophyta</taxon>
        <taxon>Tracheophyta</taxon>
        <taxon>Polypodiopsida</taxon>
        <taxon>Polypodiidae</taxon>
        <taxon>Polypodiales</taxon>
        <taxon>Pteridineae</taxon>
        <taxon>Pteridaceae</taxon>
        <taxon>Parkerioideae</taxon>
        <taxon>Ceratopteris</taxon>
    </lineage>
</organism>
<feature type="binding site" evidence="5">
    <location>
        <position position="36"/>
    </location>
    <ligand>
        <name>Mg(2+)</name>
        <dbReference type="ChEBI" id="CHEBI:18420"/>
        <label>1</label>
    </ligand>
</feature>
<evidence type="ECO:0000256" key="5">
    <source>
        <dbReference type="PIRSR" id="PIRSR604808-2"/>
    </source>
</evidence>
<dbReference type="PANTHER" id="PTHR22748:SF6">
    <property type="entry name" value="DNA-(APURINIC OR APYRIMIDINIC SITE) ENDONUCLEASE"/>
    <property type="match status" value="1"/>
</dbReference>
<dbReference type="InterPro" id="IPR005135">
    <property type="entry name" value="Endo/exonuclease/phosphatase"/>
</dbReference>
<dbReference type="Proteomes" id="UP000825935">
    <property type="component" value="Chromosome 33"/>
</dbReference>
<comment type="caution">
    <text evidence="8">The sequence shown here is derived from an EMBL/GenBank/DDBJ whole genome shotgun (WGS) entry which is preliminary data.</text>
</comment>
<protein>
    <recommendedName>
        <fullName evidence="7">Endonuclease/exonuclease/phosphatase domain-containing protein</fullName>
    </recommendedName>
</protein>
<evidence type="ECO:0000256" key="6">
    <source>
        <dbReference type="PIRSR" id="PIRSR604808-3"/>
    </source>
</evidence>
<dbReference type="GO" id="GO:0008311">
    <property type="term" value="F:double-stranded DNA 3'-5' DNA exonuclease activity"/>
    <property type="evidence" value="ECO:0007669"/>
    <property type="project" value="TreeGrafter"/>
</dbReference>
<keyword evidence="3" id="KW-0378">Hydrolase</keyword>
<comment type="similarity">
    <text evidence="1">Belongs to the DNA repair enzymes AP/ExoA family.</text>
</comment>
<dbReference type="Pfam" id="PF03372">
    <property type="entry name" value="Exo_endo_phos"/>
    <property type="match status" value="1"/>
</dbReference>
<evidence type="ECO:0000313" key="8">
    <source>
        <dbReference type="EMBL" id="KAH7285059.1"/>
    </source>
</evidence>
<dbReference type="GO" id="GO:0008081">
    <property type="term" value="F:phosphoric diester hydrolase activity"/>
    <property type="evidence" value="ECO:0007669"/>
    <property type="project" value="TreeGrafter"/>
</dbReference>
<evidence type="ECO:0000256" key="2">
    <source>
        <dbReference type="ARBA" id="ARBA00022723"/>
    </source>
</evidence>
<dbReference type="GO" id="GO:0046872">
    <property type="term" value="F:metal ion binding"/>
    <property type="evidence" value="ECO:0007669"/>
    <property type="project" value="UniProtKB-KW"/>
</dbReference>
<sequence length="467" mass="54125">MKLATWNIQGLGQYGKWTRLWRWIIRHQLDMVAIQEHKKHDHAGMLLYTKDFQLCYNGIKNNYSGCLFIVRRDIQYTVMFDDPHGRFIALHLMLHGVSFVCINVYAPNSPAEGIKTWKRLLQSILQCMPLSMWRDARILLCGDFNMVDIQADCTTTSSFVSVQEKETWQQILDVLSCMDLWGFIGGHTIQYTFHSRLHKSAMSRLDRCYYSHVYTLNNASAMWIDATMLHFDHNPLLINLCDSHWEMNIPVNLRKIPLRLNHAWLQTSFFKSKVHSLIQQVISLEFPACMKWESLVVGMQEVIRECGKYFTVTLAKAKVEAERVIFCMTEKVDSRFLLSEGEYMQLCDAYRCLQVIENNAIQSSKIRARCSEVNDLHASFKCFFDRAKRLKDTITMLEVDGSTFRDGSIAIVCTQHFQNSFAPSFKTDDARFSSLPEALAFTPHILDARMAEACEKGITEEEVFMAY</sequence>
<keyword evidence="9" id="KW-1185">Reference proteome</keyword>
<keyword evidence="2 5" id="KW-0479">Metal-binding</keyword>
<dbReference type="SUPFAM" id="SSF56219">
    <property type="entry name" value="DNase I-like"/>
    <property type="match status" value="1"/>
</dbReference>
<feature type="binding site" evidence="5">
    <location>
        <position position="7"/>
    </location>
    <ligand>
        <name>Mg(2+)</name>
        <dbReference type="ChEBI" id="CHEBI:18420"/>
        <label>1</label>
    </ligand>
</feature>
<reference evidence="8" key="1">
    <citation type="submission" date="2021-08" db="EMBL/GenBank/DDBJ databases">
        <title>WGS assembly of Ceratopteris richardii.</title>
        <authorList>
            <person name="Marchant D.B."/>
            <person name="Chen G."/>
            <person name="Jenkins J."/>
            <person name="Shu S."/>
            <person name="Leebens-Mack J."/>
            <person name="Grimwood J."/>
            <person name="Schmutz J."/>
            <person name="Soltis P."/>
            <person name="Soltis D."/>
            <person name="Chen Z.-H."/>
        </authorList>
    </citation>
    <scope>NUCLEOTIDE SEQUENCE</scope>
    <source>
        <strain evidence="8">Whitten #5841</strain>
        <tissue evidence="8">Leaf</tissue>
    </source>
</reference>
<dbReference type="AlphaFoldDB" id="A0A8T2QMA2"/>
<accession>A0A8T2QMA2</accession>
<feature type="binding site" evidence="5">
    <location>
        <position position="143"/>
    </location>
    <ligand>
        <name>Mg(2+)</name>
        <dbReference type="ChEBI" id="CHEBI:18420"/>
        <label>1</label>
    </ligand>
</feature>
<feature type="site" description="Transition state stabilizer" evidence="6">
    <location>
        <position position="145"/>
    </location>
</feature>
<evidence type="ECO:0000256" key="1">
    <source>
        <dbReference type="ARBA" id="ARBA00007092"/>
    </source>
</evidence>
<evidence type="ECO:0000259" key="7">
    <source>
        <dbReference type="Pfam" id="PF03372"/>
    </source>
</evidence>
<name>A0A8T2QMA2_CERRI</name>
<evidence type="ECO:0000256" key="3">
    <source>
        <dbReference type="ARBA" id="ARBA00022801"/>
    </source>
</evidence>
<dbReference type="EMBL" id="CM035438">
    <property type="protein sequence ID" value="KAH7285059.1"/>
    <property type="molecule type" value="Genomic_DNA"/>
</dbReference>
<dbReference type="Gene3D" id="3.60.10.10">
    <property type="entry name" value="Endonuclease/exonuclease/phosphatase"/>
    <property type="match status" value="1"/>
</dbReference>
<keyword evidence="4 5" id="KW-0460">Magnesium</keyword>
<evidence type="ECO:0000313" key="9">
    <source>
        <dbReference type="Proteomes" id="UP000825935"/>
    </source>
</evidence>
<keyword evidence="5" id="KW-0464">Manganese</keyword>
<gene>
    <name evidence="8" type="ORF">KP509_33G010400</name>
</gene>
<dbReference type="InterPro" id="IPR004808">
    <property type="entry name" value="AP_endonuc_1"/>
</dbReference>
<dbReference type="GO" id="GO:0003906">
    <property type="term" value="F:DNA-(apurinic or apyrimidinic site) endonuclease activity"/>
    <property type="evidence" value="ECO:0007669"/>
    <property type="project" value="TreeGrafter"/>
</dbReference>
<dbReference type="PANTHER" id="PTHR22748">
    <property type="entry name" value="AP ENDONUCLEASE"/>
    <property type="match status" value="1"/>
</dbReference>
<feature type="binding site" evidence="5">
    <location>
        <position position="145"/>
    </location>
    <ligand>
        <name>Mg(2+)</name>
        <dbReference type="ChEBI" id="CHEBI:18420"/>
        <label>1</label>
    </ligand>
</feature>
<dbReference type="GO" id="GO:0005634">
    <property type="term" value="C:nucleus"/>
    <property type="evidence" value="ECO:0007669"/>
    <property type="project" value="TreeGrafter"/>
</dbReference>
<proteinExistence type="inferred from homology"/>
<comment type="cofactor">
    <cofactor evidence="5">
        <name>Mg(2+)</name>
        <dbReference type="ChEBI" id="CHEBI:18420"/>
    </cofactor>
    <cofactor evidence="5">
        <name>Mn(2+)</name>
        <dbReference type="ChEBI" id="CHEBI:29035"/>
    </cofactor>
    <text evidence="5">Probably binds two magnesium or manganese ions per subunit.</text>
</comment>
<feature type="domain" description="Endonuclease/exonuclease/phosphatase" evidence="7">
    <location>
        <begin position="4"/>
        <end position="212"/>
    </location>
</feature>
<evidence type="ECO:0000256" key="4">
    <source>
        <dbReference type="ARBA" id="ARBA00022842"/>
    </source>
</evidence>
<dbReference type="GO" id="GO:0006284">
    <property type="term" value="P:base-excision repair"/>
    <property type="evidence" value="ECO:0007669"/>
    <property type="project" value="TreeGrafter"/>
</dbReference>
<dbReference type="InterPro" id="IPR036691">
    <property type="entry name" value="Endo/exonu/phosph_ase_sf"/>
</dbReference>